<keyword evidence="2" id="KW-1185">Reference proteome</keyword>
<reference evidence="1" key="1">
    <citation type="submission" date="2021-05" db="EMBL/GenBank/DDBJ databases">
        <title>A free-living protist that lacks canonical eukaryotic 1 DNA replication and segregation systems.</title>
        <authorList>
            <person name="Salas-Leiva D.E."/>
            <person name="Tromer E.C."/>
            <person name="Curtis B.A."/>
            <person name="Jerlstrom-Hultqvist J."/>
            <person name="Kolisko M."/>
            <person name="Yi Z."/>
            <person name="Salas-Leiva J.S."/>
            <person name="Gallot-Lavallee L."/>
            <person name="Kops G.J.P.L."/>
            <person name="Archibald J.M."/>
            <person name="Simpson A.G.B."/>
            <person name="Roger A.J."/>
        </authorList>
    </citation>
    <scope>NUCLEOTIDE SEQUENCE</scope>
    <source>
        <strain evidence="1">BICM</strain>
    </source>
</reference>
<name>A0A8J6ASF9_9EUKA</name>
<dbReference type="AlphaFoldDB" id="A0A8J6ASF9"/>
<proteinExistence type="predicted"/>
<evidence type="ECO:0000313" key="2">
    <source>
        <dbReference type="Proteomes" id="UP000717585"/>
    </source>
</evidence>
<accession>A0A8J6ASF9</accession>
<dbReference type="Proteomes" id="UP000717585">
    <property type="component" value="Unassembled WGS sequence"/>
</dbReference>
<evidence type="ECO:0000313" key="1">
    <source>
        <dbReference type="EMBL" id="KAG9393301.1"/>
    </source>
</evidence>
<protein>
    <submittedName>
        <fullName evidence="1">Uncharacterized protein</fullName>
    </submittedName>
</protein>
<comment type="caution">
    <text evidence="1">The sequence shown here is derived from an EMBL/GenBank/DDBJ whole genome shotgun (WGS) entry which is preliminary data.</text>
</comment>
<dbReference type="EMBL" id="JAHDYR010000025">
    <property type="protein sequence ID" value="KAG9393301.1"/>
    <property type="molecule type" value="Genomic_DNA"/>
</dbReference>
<sequence>MLDIERLSSIADRLADLPHLPRSVTIRLTSPGCVVVIHPNKWDRTFDLSPEVWAVVRRLHCMRDALAEVRDSGNAQLDDDSLCLGLPHLIKLLSCLALHTRVAAPFSLHLTSPQYLIVTRLLGKTTSVMPQDFNVSRTAAGFDLVIAALALEGGDRQEITVRHTDIARPAILGVVHLSLILQVLTAESLPRSFEMRLTEPYALVMLHECRFTVLDNCTDNEVGALIHAANSWLQLLQSVRQAVRAGSLATIDVQYPANPHMSLGCRHLRQLLEVIGTGRPRSLELWLGDEGVMIALVDGKLVPREESGCDSRAAADG</sequence>
<gene>
    <name evidence="1" type="ORF">J8273_3435</name>
</gene>
<organism evidence="1 2">
    <name type="scientific">Carpediemonas membranifera</name>
    <dbReference type="NCBI Taxonomy" id="201153"/>
    <lineage>
        <taxon>Eukaryota</taxon>
        <taxon>Metamonada</taxon>
        <taxon>Carpediemonas-like organisms</taxon>
        <taxon>Carpediemonas</taxon>
    </lineage>
</organism>